<dbReference type="Proteomes" id="UP000651085">
    <property type="component" value="Unassembled WGS sequence"/>
</dbReference>
<dbReference type="InterPro" id="IPR036388">
    <property type="entry name" value="WH-like_DNA-bd_sf"/>
</dbReference>
<dbReference type="RefSeq" id="WP_262433948.1">
    <property type="nucleotide sequence ID" value="NZ_JACRTF010000001.1"/>
</dbReference>
<dbReference type="SMART" id="SM00421">
    <property type="entry name" value="HTH_LUXR"/>
    <property type="match status" value="1"/>
</dbReference>
<evidence type="ECO:0000256" key="1">
    <source>
        <dbReference type="SAM" id="Phobius"/>
    </source>
</evidence>
<dbReference type="EMBL" id="JACRTF010000001">
    <property type="protein sequence ID" value="MBC8592776.1"/>
    <property type="molecule type" value="Genomic_DNA"/>
</dbReference>
<dbReference type="Gene3D" id="1.10.10.10">
    <property type="entry name" value="Winged helix-like DNA-binding domain superfamily/Winged helix DNA-binding domain"/>
    <property type="match status" value="1"/>
</dbReference>
<dbReference type="SUPFAM" id="SSF46894">
    <property type="entry name" value="C-terminal effector domain of the bipartite response regulators"/>
    <property type="match status" value="1"/>
</dbReference>
<evidence type="ECO:0000313" key="4">
    <source>
        <dbReference type="Proteomes" id="UP000651085"/>
    </source>
</evidence>
<dbReference type="GO" id="GO:0003677">
    <property type="term" value="F:DNA binding"/>
    <property type="evidence" value="ECO:0007669"/>
    <property type="project" value="InterPro"/>
</dbReference>
<name>A0A926F3N5_9BACT</name>
<dbReference type="InterPro" id="IPR016032">
    <property type="entry name" value="Sig_transdc_resp-reg_C-effctor"/>
</dbReference>
<dbReference type="GO" id="GO:0006355">
    <property type="term" value="P:regulation of DNA-templated transcription"/>
    <property type="evidence" value="ECO:0007669"/>
    <property type="project" value="InterPro"/>
</dbReference>
<dbReference type="InterPro" id="IPR000792">
    <property type="entry name" value="Tscrpt_reg_LuxR_C"/>
</dbReference>
<protein>
    <recommendedName>
        <fullName evidence="2">HTH luxR-type domain-containing protein</fullName>
    </recommendedName>
</protein>
<dbReference type="SUPFAM" id="SSF48452">
    <property type="entry name" value="TPR-like"/>
    <property type="match status" value="2"/>
</dbReference>
<feature type="domain" description="HTH luxR-type" evidence="2">
    <location>
        <begin position="532"/>
        <end position="559"/>
    </location>
</feature>
<dbReference type="Gene3D" id="1.25.40.10">
    <property type="entry name" value="Tetratricopeptide repeat domain"/>
    <property type="match status" value="2"/>
</dbReference>
<dbReference type="AlphaFoldDB" id="A0A926F3N5"/>
<feature type="transmembrane region" description="Helical" evidence="1">
    <location>
        <begin position="376"/>
        <end position="396"/>
    </location>
</feature>
<evidence type="ECO:0000313" key="3">
    <source>
        <dbReference type="EMBL" id="MBC8592776.1"/>
    </source>
</evidence>
<dbReference type="InterPro" id="IPR011990">
    <property type="entry name" value="TPR-like_helical_dom_sf"/>
</dbReference>
<sequence>MIKHTSIYFLLSFFLCQSAHGYDYKWKWVDSEFDSIANKLEEVDFMDLPHEAFRPEVMKLRQIADMKKNPVLSARAVYWNLWLKMGNDHSSAMDLVDRTLSSIDTLRYKYDYNRFLYIKGRLLHESGEWFEAFRIFKKLEKEFIEEKDRFNFAMTCIALGVLFNDVEEYENALKYLLQGEDEFKKLHCINCEAKNKLNISNTLYQLGEKDKSVHILKGLIKNLEIQNDTIFQIGVMVSLFSASDFKEAIYSQKAYELAKRLGNKNVLASTLVNRGAYFLMKANADSALYCYRQAYLLQKRIFKLQPILYGLNQSFELLGQVDSAYHYLKKYESYRDSLLPNLKMMEINKLVVQAEIEKYEMKLSTMKEKARLRRNMMLMVSAFLLIVTLLTCYIFWTLRKREKDKRQLKELENNQLAILFQNEKLLNEKFQLEIDSKNREISSTTLILSEKNNRLKELLKQVERFNEEGELGREQSAMLSKQIKSNLTVDDEWKYFKLHFEKVHPEYFTKLKEIAPSLSENDLRLCAYVRIGMTNKQIGQMLSVLPETVKTARYRMRKKIGLEGQETLEDFLRRI</sequence>
<keyword evidence="1" id="KW-0472">Membrane</keyword>
<dbReference type="PROSITE" id="PS00622">
    <property type="entry name" value="HTH_LUXR_1"/>
    <property type="match status" value="1"/>
</dbReference>
<proteinExistence type="predicted"/>
<keyword evidence="1" id="KW-1133">Transmembrane helix</keyword>
<evidence type="ECO:0000259" key="2">
    <source>
        <dbReference type="PROSITE" id="PS00622"/>
    </source>
</evidence>
<keyword evidence="4" id="KW-1185">Reference proteome</keyword>
<gene>
    <name evidence="3" type="ORF">H8744_05825</name>
</gene>
<comment type="caution">
    <text evidence="3">The sequence shown here is derived from an EMBL/GenBank/DDBJ whole genome shotgun (WGS) entry which is preliminary data.</text>
</comment>
<keyword evidence="1" id="KW-0812">Transmembrane</keyword>
<accession>A0A926F3N5</accession>
<reference evidence="3" key="1">
    <citation type="submission" date="2020-08" db="EMBL/GenBank/DDBJ databases">
        <title>Genome public.</title>
        <authorList>
            <person name="Liu C."/>
            <person name="Sun Q."/>
        </authorList>
    </citation>
    <scope>NUCLEOTIDE SEQUENCE</scope>
    <source>
        <strain evidence="3">N12</strain>
    </source>
</reference>
<dbReference type="Pfam" id="PF00196">
    <property type="entry name" value="GerE"/>
    <property type="match status" value="1"/>
</dbReference>
<organism evidence="3 4">
    <name type="scientific">Jilunia laotingensis</name>
    <dbReference type="NCBI Taxonomy" id="2763675"/>
    <lineage>
        <taxon>Bacteria</taxon>
        <taxon>Pseudomonadati</taxon>
        <taxon>Bacteroidota</taxon>
        <taxon>Bacteroidia</taxon>
        <taxon>Bacteroidales</taxon>
        <taxon>Bacteroidaceae</taxon>
        <taxon>Jilunia</taxon>
    </lineage>
</organism>